<comment type="caution">
    <text evidence="10">The sequence shown here is derived from an EMBL/GenBank/DDBJ whole genome shotgun (WGS) entry which is preliminary data.</text>
</comment>
<dbReference type="Gene3D" id="2.70.98.20">
    <property type="entry name" value="Copper amine oxidase, catalytic domain"/>
    <property type="match status" value="1"/>
</dbReference>
<feature type="domain" description="Copper amine oxidase N2-terminal" evidence="9">
    <location>
        <begin position="33"/>
        <end position="94"/>
    </location>
</feature>
<dbReference type="InterPro" id="IPR049948">
    <property type="entry name" value="Cu_Am_ox_TPQ-bd"/>
</dbReference>
<dbReference type="Pfam" id="PF02727">
    <property type="entry name" value="Cu_amine_oxidN2"/>
    <property type="match status" value="1"/>
</dbReference>
<dbReference type="InterPro" id="IPR015800">
    <property type="entry name" value="Cu_amine_oxidase_N2"/>
</dbReference>
<name>A0ABD2QN90_9PLAT</name>
<evidence type="ECO:0000313" key="10">
    <source>
        <dbReference type="EMBL" id="KAL3320959.1"/>
    </source>
</evidence>
<evidence type="ECO:0000259" key="8">
    <source>
        <dbReference type="Pfam" id="PF01179"/>
    </source>
</evidence>
<dbReference type="EC" id="1.4.3.-" evidence="7"/>
<dbReference type="PROSITE" id="PS01164">
    <property type="entry name" value="COPPER_AMINE_OXID_1"/>
    <property type="match status" value="1"/>
</dbReference>
<evidence type="ECO:0000259" key="9">
    <source>
        <dbReference type="Pfam" id="PF02727"/>
    </source>
</evidence>
<keyword evidence="11" id="KW-1185">Reference proteome</keyword>
<dbReference type="PANTHER" id="PTHR10638">
    <property type="entry name" value="COPPER AMINE OXIDASE"/>
    <property type="match status" value="1"/>
</dbReference>
<dbReference type="PANTHER" id="PTHR10638:SF20">
    <property type="entry name" value="AMINE OXIDASE"/>
    <property type="match status" value="1"/>
</dbReference>
<evidence type="ECO:0000256" key="6">
    <source>
        <dbReference type="PIRSR" id="PIRSR600269-51"/>
    </source>
</evidence>
<dbReference type="InterPro" id="IPR000269">
    <property type="entry name" value="Cu_amine_oxidase"/>
</dbReference>
<feature type="domain" description="Copper amine oxidase catalytic" evidence="8">
    <location>
        <begin position="294"/>
        <end position="566"/>
    </location>
</feature>
<dbReference type="Pfam" id="PF01179">
    <property type="entry name" value="Cu_amine_oxid"/>
    <property type="match status" value="1"/>
</dbReference>
<comment type="PTM">
    <text evidence="6 7">Topaquinone (TPQ) is generated by copper-dependent autoxidation of a specific tyrosyl residue.</text>
</comment>
<evidence type="ECO:0000256" key="5">
    <source>
        <dbReference type="ARBA" id="ARBA00023008"/>
    </source>
</evidence>
<reference evidence="10 11" key="1">
    <citation type="submission" date="2024-11" db="EMBL/GenBank/DDBJ databases">
        <title>Adaptive evolution of stress response genes in parasites aligns with host niche diversity.</title>
        <authorList>
            <person name="Hahn C."/>
            <person name="Resl P."/>
        </authorList>
    </citation>
    <scope>NUCLEOTIDE SEQUENCE [LARGE SCALE GENOMIC DNA]</scope>
    <source>
        <strain evidence="10">EGGRZ-B1_66</strain>
        <tissue evidence="10">Body</tissue>
    </source>
</reference>
<sequence>MEEFQIVERMLNARFNITVHSAFKEYSLYHEILGSNYLYSVTLMNPSKADRLQYFQTHDYRQLPRIAKAIVVYGGDTQKLKITTFSVGPLNSPDKVQITEIAEVPFLRRPFTNTELEAVDDFLLIQCAKMAQIIESTYEASYHRAKPSKRWPYHYYGPSTNFCLQHSKNASGLGNPHCLKFMFASPMVTVHFPKTRVLWARLNRDVSPFNQYPIDLHFGINTTQIDPTKWTLLQIWFQGREFPSVAELKRQIMDKRIIPIKRPFRDMYPNQFKKFNTGSSENSSPVPKRIENLQIEKRFVKYRNWKLHLAFRHDTGLQFHGAHFAGKLLLSELILDETTTVYSGKSPFVKNMISLESQFGVGRMISELSAGIDCPSDAIFLPLRLVEADILQERVVKQGVCVFERTAMPIEGPSRRHFEFFSPESGFAFGLPSRSLVIRSITSLFNYDYIFDLVLDPSGGLHYSVTPTGYIHVDIDLDGSMQFGFLSATTETQLFYPIHSHLFLIKVDLDVIQTSNNFKIVRVFGDRSENSDYMMELMVEQVQFEGQARIKYNFTRPKQFLFCEKGQLPKGPLSRCLEVRNKGMVYPLYQALRSRSFSWIEQVLFVAFHASIETK</sequence>
<evidence type="ECO:0000256" key="3">
    <source>
        <dbReference type="ARBA" id="ARBA00022772"/>
    </source>
</evidence>
<organism evidence="10 11">
    <name type="scientific">Cichlidogyrus casuarinus</name>
    <dbReference type="NCBI Taxonomy" id="1844966"/>
    <lineage>
        <taxon>Eukaryota</taxon>
        <taxon>Metazoa</taxon>
        <taxon>Spiralia</taxon>
        <taxon>Lophotrochozoa</taxon>
        <taxon>Platyhelminthes</taxon>
        <taxon>Monogenea</taxon>
        <taxon>Monopisthocotylea</taxon>
        <taxon>Dactylogyridea</taxon>
        <taxon>Ancyrocephalidae</taxon>
        <taxon>Cichlidogyrus</taxon>
    </lineage>
</organism>
<dbReference type="GO" id="GO:0046872">
    <property type="term" value="F:metal ion binding"/>
    <property type="evidence" value="ECO:0007669"/>
    <property type="project" value="UniProtKB-KW"/>
</dbReference>
<evidence type="ECO:0000256" key="1">
    <source>
        <dbReference type="ARBA" id="ARBA00007983"/>
    </source>
</evidence>
<dbReference type="InterPro" id="IPR036460">
    <property type="entry name" value="Cu_amine_oxidase_C_sf"/>
</dbReference>
<dbReference type="AlphaFoldDB" id="A0ABD2QN90"/>
<dbReference type="Proteomes" id="UP001626550">
    <property type="component" value="Unassembled WGS sequence"/>
</dbReference>
<comment type="cofactor">
    <cofactor evidence="7">
        <name>Cu cation</name>
        <dbReference type="ChEBI" id="CHEBI:23378"/>
    </cofactor>
    <text evidence="7">Contains 1 topaquinone per subunit.</text>
</comment>
<keyword evidence="4 7" id="KW-0560">Oxidoreductase</keyword>
<accession>A0ABD2QN90</accession>
<dbReference type="SUPFAM" id="SSF54416">
    <property type="entry name" value="Amine oxidase N-terminal region"/>
    <property type="match status" value="1"/>
</dbReference>
<comment type="similarity">
    <text evidence="1 7">Belongs to the copper/topaquinone oxidase family.</text>
</comment>
<feature type="modified residue" description="2',4',5'-topaquinone" evidence="6">
    <location>
        <position position="447"/>
    </location>
</feature>
<dbReference type="InterPro" id="IPR016182">
    <property type="entry name" value="Cu_amine_oxidase_N-reg"/>
</dbReference>
<keyword evidence="5 7" id="KW-0186">Copper</keyword>
<keyword evidence="3 6" id="KW-0801">TPQ</keyword>
<dbReference type="GO" id="GO:0016641">
    <property type="term" value="F:oxidoreductase activity, acting on the CH-NH2 group of donors, oxygen as acceptor"/>
    <property type="evidence" value="ECO:0007669"/>
    <property type="project" value="UniProtKB-ARBA"/>
</dbReference>
<dbReference type="SUPFAM" id="SSF49998">
    <property type="entry name" value="Amine oxidase catalytic domain"/>
    <property type="match status" value="1"/>
</dbReference>
<evidence type="ECO:0000313" key="11">
    <source>
        <dbReference type="Proteomes" id="UP001626550"/>
    </source>
</evidence>
<evidence type="ECO:0000256" key="2">
    <source>
        <dbReference type="ARBA" id="ARBA00022723"/>
    </source>
</evidence>
<gene>
    <name evidence="10" type="primary">ABP1</name>
    <name evidence="10" type="ORF">Ciccas_000374</name>
</gene>
<protein>
    <recommendedName>
        <fullName evidence="7">Amine oxidase</fullName>
        <ecNumber evidence="7">1.4.3.-</ecNumber>
    </recommendedName>
</protein>
<dbReference type="EMBL" id="JBJKFK010000019">
    <property type="protein sequence ID" value="KAL3320959.1"/>
    <property type="molecule type" value="Genomic_DNA"/>
</dbReference>
<proteinExistence type="inferred from homology"/>
<evidence type="ECO:0000256" key="7">
    <source>
        <dbReference type="RuleBase" id="RU000672"/>
    </source>
</evidence>
<keyword evidence="2 7" id="KW-0479">Metal-binding</keyword>
<evidence type="ECO:0000256" key="4">
    <source>
        <dbReference type="ARBA" id="ARBA00023002"/>
    </source>
</evidence>
<dbReference type="Gene3D" id="3.10.450.40">
    <property type="match status" value="2"/>
</dbReference>
<dbReference type="GO" id="GO:0009308">
    <property type="term" value="P:amine metabolic process"/>
    <property type="evidence" value="ECO:0007669"/>
    <property type="project" value="UniProtKB-UniRule"/>
</dbReference>
<dbReference type="InterPro" id="IPR015798">
    <property type="entry name" value="Cu_amine_oxidase_C"/>
</dbReference>